<dbReference type="RefSeq" id="WP_179842268.1">
    <property type="nucleotide sequence ID" value="NZ_JACCBA010000001.1"/>
</dbReference>
<dbReference type="EMBL" id="JACCBA010000001">
    <property type="protein sequence ID" value="NYD44721.1"/>
    <property type="molecule type" value="Genomic_DNA"/>
</dbReference>
<evidence type="ECO:0000313" key="2">
    <source>
        <dbReference type="Proteomes" id="UP000529783"/>
    </source>
</evidence>
<name>A0A7Y9JDT6_9ACTN</name>
<organism evidence="1 2">
    <name type="scientific">Actinomadura luteofluorescens</name>
    <dbReference type="NCBI Taxonomy" id="46163"/>
    <lineage>
        <taxon>Bacteria</taxon>
        <taxon>Bacillati</taxon>
        <taxon>Actinomycetota</taxon>
        <taxon>Actinomycetes</taxon>
        <taxon>Streptosporangiales</taxon>
        <taxon>Thermomonosporaceae</taxon>
        <taxon>Actinomadura</taxon>
    </lineage>
</organism>
<comment type="caution">
    <text evidence="1">The sequence shown here is derived from an EMBL/GenBank/DDBJ whole genome shotgun (WGS) entry which is preliminary data.</text>
</comment>
<dbReference type="AlphaFoldDB" id="A0A7Y9JDT6"/>
<dbReference type="InterPro" id="IPR038071">
    <property type="entry name" value="UROD/MetE-like_sf"/>
</dbReference>
<dbReference type="Proteomes" id="UP000529783">
    <property type="component" value="Unassembled WGS sequence"/>
</dbReference>
<dbReference type="Gene3D" id="3.20.20.210">
    <property type="match status" value="1"/>
</dbReference>
<reference evidence="1 2" key="1">
    <citation type="submission" date="2020-07" db="EMBL/GenBank/DDBJ databases">
        <title>Sequencing the genomes of 1000 actinobacteria strains.</title>
        <authorList>
            <person name="Klenk H.-P."/>
        </authorList>
    </citation>
    <scope>NUCLEOTIDE SEQUENCE [LARGE SCALE GENOMIC DNA]</scope>
    <source>
        <strain evidence="1 2">DSM 40398</strain>
    </source>
</reference>
<protein>
    <submittedName>
        <fullName evidence="1">Methionine synthase II (Cobalamin-independent)</fullName>
    </submittedName>
</protein>
<sequence>MQRSIHFVGSLPPDLSTSPRQAMEWILDHARGHRLISLPCDLDPNWVIAYLRDLAGREAFEIKRAGEYADYDDMRRYGVRRGRRLRPDDVSMRRADRLRKIVDEFRALRAERPEIADTRLQISLPSPLDLAIFVFAGRPWLSLRYLPVFTQAVVDEVADLAAHAGPDVVWQLETPSVLIGMDMARRAPGGPALAARLMAGQVASLIARFPDDAQVILHLCYGNYRNTEMFAPRDLGSAVRYLNLLADALRRRGRRLPPVHLPAAYGAHPAPRTEAFYRPLSGLTPKWQVIAGIAAAADPAGGVESLRLFEAAAGRNAYAVATACGLGRHTTDEAEQAVRAMAAAADA</sequence>
<accession>A0A7Y9JDT6</accession>
<evidence type="ECO:0000313" key="1">
    <source>
        <dbReference type="EMBL" id="NYD44721.1"/>
    </source>
</evidence>
<keyword evidence="2" id="KW-1185">Reference proteome</keyword>
<proteinExistence type="predicted"/>
<gene>
    <name evidence="1" type="ORF">BJY14_000704</name>
</gene>
<dbReference type="SUPFAM" id="SSF51726">
    <property type="entry name" value="UROD/MetE-like"/>
    <property type="match status" value="1"/>
</dbReference>